<keyword evidence="1" id="KW-1133">Transmembrane helix</keyword>
<evidence type="ECO:0000313" key="2">
    <source>
        <dbReference type="EMBL" id="CVK15657.1"/>
    </source>
</evidence>
<evidence type="ECO:0000313" key="3">
    <source>
        <dbReference type="Proteomes" id="UP000182761"/>
    </source>
</evidence>
<keyword evidence="1" id="KW-0472">Membrane</keyword>
<protein>
    <submittedName>
        <fullName evidence="2">Uncharacterized protein</fullName>
    </submittedName>
</protein>
<keyword evidence="1" id="KW-0812">Transmembrane</keyword>
<feature type="transmembrane region" description="Helical" evidence="1">
    <location>
        <begin position="177"/>
        <end position="200"/>
    </location>
</feature>
<name>A0A0X3AND0_9FLAO</name>
<keyword evidence="3" id="KW-1185">Reference proteome</keyword>
<sequence length="266" mass="30051">MKTTLENKIEKLKKNGYDISVNKIITDGFLAWKNTIFYGIFCVIFTYIFNNLIYNLLSNYLGTNLIDLELAKAISSLNNDSQSLQKLISLFQDYIHNPQIIIKTLLSSLIGLLLYPLSAGVVYCAYLADKKGNTSFKHFISGYQGTKFIKLIGLVFIQIILISISMLLLFIPALYIIPAFILAGSFIIIDDAPIIQAIKYSFIIVNRKFGKIFLILMISFFISKFLGFLMCIIGLIFTLSFSQAIVYSIYKNTVGSIDVDDEINEN</sequence>
<accession>A0A0X3AND0</accession>
<gene>
    <name evidence="2" type="ORF">Ga0061079_102208</name>
</gene>
<reference evidence="2 3" key="1">
    <citation type="submission" date="2016-01" db="EMBL/GenBank/DDBJ databases">
        <authorList>
            <person name="McClelland M."/>
            <person name="Jain A."/>
            <person name="Saraogi P."/>
            <person name="Mendelson R."/>
            <person name="Westerman R."/>
            <person name="SanMiguel P."/>
            <person name="Csonka L."/>
        </authorList>
    </citation>
    <scope>NUCLEOTIDE SEQUENCE [LARGE SCALE GENOMIC DNA]</scope>
    <source>
        <strain evidence="2 3">R-53146</strain>
    </source>
</reference>
<feature type="transmembrane region" description="Helical" evidence="1">
    <location>
        <begin position="36"/>
        <end position="57"/>
    </location>
</feature>
<feature type="transmembrane region" description="Helical" evidence="1">
    <location>
        <begin position="212"/>
        <end position="237"/>
    </location>
</feature>
<feature type="transmembrane region" description="Helical" evidence="1">
    <location>
        <begin position="148"/>
        <end position="171"/>
    </location>
</feature>
<evidence type="ECO:0000256" key="1">
    <source>
        <dbReference type="SAM" id="Phobius"/>
    </source>
</evidence>
<dbReference type="Proteomes" id="UP000182761">
    <property type="component" value="Unassembled WGS sequence"/>
</dbReference>
<dbReference type="EMBL" id="FCOR01000002">
    <property type="protein sequence ID" value="CVK15657.1"/>
    <property type="molecule type" value="Genomic_DNA"/>
</dbReference>
<dbReference type="OrthoDB" id="1454379at2"/>
<feature type="transmembrane region" description="Helical" evidence="1">
    <location>
        <begin position="100"/>
        <end position="128"/>
    </location>
</feature>
<proteinExistence type="predicted"/>
<organism evidence="2 3">
    <name type="scientific">Apibacter mensalis</name>
    <dbReference type="NCBI Taxonomy" id="1586267"/>
    <lineage>
        <taxon>Bacteria</taxon>
        <taxon>Pseudomonadati</taxon>
        <taxon>Bacteroidota</taxon>
        <taxon>Flavobacteriia</taxon>
        <taxon>Flavobacteriales</taxon>
        <taxon>Weeksellaceae</taxon>
        <taxon>Apibacter</taxon>
    </lineage>
</organism>
<dbReference type="RefSeq" id="WP_055424882.1">
    <property type="nucleotide sequence ID" value="NZ_FCOR01000002.1"/>
</dbReference>
<dbReference type="AlphaFoldDB" id="A0A0X3AND0"/>